<dbReference type="Gene3D" id="3.40.50.2300">
    <property type="match status" value="1"/>
</dbReference>
<dbReference type="InterPro" id="IPR011006">
    <property type="entry name" value="CheY-like_superfamily"/>
</dbReference>
<reference evidence="8 9" key="1">
    <citation type="journal article" date="2016" name="Sci. Rep.">
        <title>Metabolic traits of an uncultured archaeal lineage -MSBL1- from brine pools of the Red Sea.</title>
        <authorList>
            <person name="Mwirichia R."/>
            <person name="Alam I."/>
            <person name="Rashid M."/>
            <person name="Vinu M."/>
            <person name="Ba-Alawi W."/>
            <person name="Anthony Kamau A."/>
            <person name="Kamanda Ngugi D."/>
            <person name="Goker M."/>
            <person name="Klenk H.P."/>
            <person name="Bajic V."/>
            <person name="Stingl U."/>
        </authorList>
    </citation>
    <scope>NUCLEOTIDE SEQUENCE [LARGE SCALE GENOMIC DNA]</scope>
    <source>
        <strain evidence="8">SCGC-AAA259J03</strain>
    </source>
</reference>
<dbReference type="InterPro" id="IPR039420">
    <property type="entry name" value="WalR-like"/>
</dbReference>
<keyword evidence="3" id="KW-0805">Transcription regulation</keyword>
<accession>A0A656YW36</accession>
<evidence type="ECO:0000256" key="4">
    <source>
        <dbReference type="ARBA" id="ARBA00023125"/>
    </source>
</evidence>
<evidence type="ECO:0000256" key="5">
    <source>
        <dbReference type="ARBA" id="ARBA00023163"/>
    </source>
</evidence>
<comment type="caution">
    <text evidence="8">The sequence shown here is derived from an EMBL/GenBank/DDBJ whole genome shotgun (WGS) entry which is preliminary data.</text>
</comment>
<evidence type="ECO:0000256" key="2">
    <source>
        <dbReference type="ARBA" id="ARBA00023012"/>
    </source>
</evidence>
<evidence type="ECO:0000256" key="3">
    <source>
        <dbReference type="ARBA" id="ARBA00023015"/>
    </source>
</evidence>
<evidence type="ECO:0000313" key="8">
    <source>
        <dbReference type="EMBL" id="KXA97080.1"/>
    </source>
</evidence>
<evidence type="ECO:0000259" key="7">
    <source>
        <dbReference type="PROSITE" id="PS50110"/>
    </source>
</evidence>
<proteinExistence type="predicted"/>
<gene>
    <name evidence="8" type="ORF">AKJ39_03750</name>
</gene>
<dbReference type="GO" id="GO:0006355">
    <property type="term" value="P:regulation of DNA-templated transcription"/>
    <property type="evidence" value="ECO:0007669"/>
    <property type="project" value="TreeGrafter"/>
</dbReference>
<dbReference type="InterPro" id="IPR001789">
    <property type="entry name" value="Sig_transdc_resp-reg_receiver"/>
</dbReference>
<dbReference type="PANTHER" id="PTHR48111">
    <property type="entry name" value="REGULATOR OF RPOS"/>
    <property type="match status" value="1"/>
</dbReference>
<dbReference type="Proteomes" id="UP000070257">
    <property type="component" value="Unassembled WGS sequence"/>
</dbReference>
<dbReference type="GO" id="GO:0000156">
    <property type="term" value="F:phosphorelay response regulator activity"/>
    <property type="evidence" value="ECO:0007669"/>
    <property type="project" value="TreeGrafter"/>
</dbReference>
<evidence type="ECO:0000256" key="6">
    <source>
        <dbReference type="PROSITE-ProRule" id="PRU00169"/>
    </source>
</evidence>
<dbReference type="GO" id="GO:0000976">
    <property type="term" value="F:transcription cis-regulatory region binding"/>
    <property type="evidence" value="ECO:0007669"/>
    <property type="project" value="TreeGrafter"/>
</dbReference>
<dbReference type="EMBL" id="LHXT01000067">
    <property type="protein sequence ID" value="KXA97080.1"/>
    <property type="molecule type" value="Genomic_DNA"/>
</dbReference>
<name>A0A656YW36_9EURY</name>
<keyword evidence="9" id="KW-1185">Reference proteome</keyword>
<dbReference type="CDD" id="cd00156">
    <property type="entry name" value="REC"/>
    <property type="match status" value="1"/>
</dbReference>
<dbReference type="PROSITE" id="PS50110">
    <property type="entry name" value="RESPONSE_REGULATORY"/>
    <property type="match status" value="1"/>
</dbReference>
<evidence type="ECO:0000313" key="9">
    <source>
        <dbReference type="Proteomes" id="UP000070257"/>
    </source>
</evidence>
<feature type="modified residue" description="4-aspartylphosphate" evidence="6">
    <location>
        <position position="53"/>
    </location>
</feature>
<protein>
    <recommendedName>
        <fullName evidence="7">Response regulatory domain-containing protein</fullName>
    </recommendedName>
</protein>
<dbReference type="SUPFAM" id="SSF52172">
    <property type="entry name" value="CheY-like"/>
    <property type="match status" value="1"/>
</dbReference>
<keyword evidence="4" id="KW-0238">DNA-binding</keyword>
<dbReference type="AlphaFoldDB" id="A0A656YW36"/>
<dbReference type="GO" id="GO:0005829">
    <property type="term" value="C:cytosol"/>
    <property type="evidence" value="ECO:0007669"/>
    <property type="project" value="TreeGrafter"/>
</dbReference>
<keyword evidence="1 6" id="KW-0597">Phosphoprotein</keyword>
<keyword evidence="5" id="KW-0804">Transcription</keyword>
<sequence length="119" mass="13546">MKVLLVDDEADILEQAKVFLQRENDRLEVETAASAEEGLQKFSVEDYDAIVSDYQMPEVNGLDFLEIVRKEKESDVPFIIFTGKGREEVAMEALNLGADRYLQKGGDPRSQYGVCWLRL</sequence>
<organism evidence="8 9">
    <name type="scientific">candidate division MSBL1 archaeon SCGC-AAA259J03</name>
    <dbReference type="NCBI Taxonomy" id="1698269"/>
    <lineage>
        <taxon>Archaea</taxon>
        <taxon>Methanobacteriati</taxon>
        <taxon>Methanobacteriota</taxon>
        <taxon>candidate division MSBL1</taxon>
    </lineage>
</organism>
<evidence type="ECO:0000256" key="1">
    <source>
        <dbReference type="ARBA" id="ARBA00022553"/>
    </source>
</evidence>
<dbReference type="Pfam" id="PF00072">
    <property type="entry name" value="Response_reg"/>
    <property type="match status" value="1"/>
</dbReference>
<dbReference type="GO" id="GO:0032993">
    <property type="term" value="C:protein-DNA complex"/>
    <property type="evidence" value="ECO:0007669"/>
    <property type="project" value="TreeGrafter"/>
</dbReference>
<feature type="domain" description="Response regulatory" evidence="7">
    <location>
        <begin position="2"/>
        <end position="119"/>
    </location>
</feature>
<dbReference type="SMART" id="SM00448">
    <property type="entry name" value="REC"/>
    <property type="match status" value="1"/>
</dbReference>
<keyword evidence="2" id="KW-0902">Two-component regulatory system</keyword>
<dbReference type="PANTHER" id="PTHR48111:SF1">
    <property type="entry name" value="TWO-COMPONENT RESPONSE REGULATOR ORR33"/>
    <property type="match status" value="1"/>
</dbReference>